<evidence type="ECO:0000256" key="10">
    <source>
        <dbReference type="ARBA" id="ARBA00023209"/>
    </source>
</evidence>
<organism evidence="13 14">
    <name type="scientific">Nepenthes gracilis</name>
    <name type="common">Slender pitcher plant</name>
    <dbReference type="NCBI Taxonomy" id="150966"/>
    <lineage>
        <taxon>Eukaryota</taxon>
        <taxon>Viridiplantae</taxon>
        <taxon>Streptophyta</taxon>
        <taxon>Embryophyta</taxon>
        <taxon>Tracheophyta</taxon>
        <taxon>Spermatophyta</taxon>
        <taxon>Magnoliopsida</taxon>
        <taxon>eudicotyledons</taxon>
        <taxon>Gunneridae</taxon>
        <taxon>Pentapetalae</taxon>
        <taxon>Caryophyllales</taxon>
        <taxon>Nepenthaceae</taxon>
        <taxon>Nepenthes</taxon>
    </lineage>
</organism>
<dbReference type="PANTHER" id="PTHR31201">
    <property type="entry name" value="OS01G0585100 PROTEIN"/>
    <property type="match status" value="1"/>
</dbReference>
<keyword evidence="8" id="KW-0443">Lipid metabolism</keyword>
<evidence type="ECO:0000313" key="13">
    <source>
        <dbReference type="EMBL" id="GMH16529.1"/>
    </source>
</evidence>
<keyword evidence="10" id="KW-0594">Phospholipid biosynthesis</keyword>
<evidence type="ECO:0000256" key="3">
    <source>
        <dbReference type="ARBA" id="ARBA00019082"/>
    </source>
</evidence>
<dbReference type="AlphaFoldDB" id="A0AAD3XTY9"/>
<evidence type="ECO:0000256" key="8">
    <source>
        <dbReference type="ARBA" id="ARBA00023098"/>
    </source>
</evidence>
<dbReference type="Proteomes" id="UP001279734">
    <property type="component" value="Unassembled WGS sequence"/>
</dbReference>
<keyword evidence="4" id="KW-0444">Lipid biosynthesis</keyword>
<keyword evidence="9" id="KW-0472">Membrane</keyword>
<sequence length="90" mass="10127">MFNILQTLFTVATMALAVPIFMSYEFHVIFQILKISAAVWSGGSFLLDVMPRHVIHREKKKSEMKASKDQAASIVEDPLKVNNSDNSKQS</sequence>
<keyword evidence="5" id="KW-0808">Transferase</keyword>
<keyword evidence="11" id="KW-1208">Phospholipid metabolism</keyword>
<dbReference type="PANTHER" id="PTHR31201:SF1">
    <property type="entry name" value="GLYCEROPHOSPHOCHOLINE ACYLTRANSFERASE 1"/>
    <property type="match status" value="1"/>
</dbReference>
<protein>
    <recommendedName>
        <fullName evidence="3">Glycerophosphocholine acyltransferase 1</fullName>
    </recommendedName>
</protein>
<dbReference type="GO" id="GO:0006656">
    <property type="term" value="P:phosphatidylcholine biosynthetic process"/>
    <property type="evidence" value="ECO:0007669"/>
    <property type="project" value="TreeGrafter"/>
</dbReference>
<keyword evidence="7" id="KW-1133">Transmembrane helix</keyword>
<gene>
    <name evidence="13" type="ORF">Nepgr_018370</name>
</gene>
<evidence type="ECO:0000256" key="7">
    <source>
        <dbReference type="ARBA" id="ARBA00022989"/>
    </source>
</evidence>
<keyword evidence="6" id="KW-0812">Transmembrane</keyword>
<name>A0AAD3XTY9_NEPGR</name>
<comment type="similarity">
    <text evidence="2">Belongs to the GPC1 family.</text>
</comment>
<evidence type="ECO:0000256" key="5">
    <source>
        <dbReference type="ARBA" id="ARBA00022679"/>
    </source>
</evidence>
<evidence type="ECO:0000256" key="6">
    <source>
        <dbReference type="ARBA" id="ARBA00022692"/>
    </source>
</evidence>
<evidence type="ECO:0000256" key="11">
    <source>
        <dbReference type="ARBA" id="ARBA00023264"/>
    </source>
</evidence>
<evidence type="ECO:0000256" key="2">
    <source>
        <dbReference type="ARBA" id="ARBA00006675"/>
    </source>
</evidence>
<comment type="subcellular location">
    <subcellularLocation>
        <location evidence="1">Membrane</location>
        <topology evidence="1">Multi-pass membrane protein</topology>
    </subcellularLocation>
</comment>
<evidence type="ECO:0000256" key="1">
    <source>
        <dbReference type="ARBA" id="ARBA00004141"/>
    </source>
</evidence>
<accession>A0AAD3XTY9</accession>
<proteinExistence type="inferred from homology"/>
<keyword evidence="12" id="KW-0012">Acyltransferase</keyword>
<dbReference type="InterPro" id="IPR021261">
    <property type="entry name" value="GPCAT"/>
</dbReference>
<dbReference type="EMBL" id="BSYO01000016">
    <property type="protein sequence ID" value="GMH16529.1"/>
    <property type="molecule type" value="Genomic_DNA"/>
</dbReference>
<keyword evidence="14" id="KW-1185">Reference proteome</keyword>
<dbReference type="GO" id="GO:0016746">
    <property type="term" value="F:acyltransferase activity"/>
    <property type="evidence" value="ECO:0007669"/>
    <property type="project" value="UniProtKB-KW"/>
</dbReference>
<comment type="caution">
    <text evidence="13">The sequence shown here is derived from an EMBL/GenBank/DDBJ whole genome shotgun (WGS) entry which is preliminary data.</text>
</comment>
<dbReference type="GO" id="GO:0016020">
    <property type="term" value="C:membrane"/>
    <property type="evidence" value="ECO:0007669"/>
    <property type="project" value="UniProtKB-SubCell"/>
</dbReference>
<reference evidence="13" key="1">
    <citation type="submission" date="2023-05" db="EMBL/GenBank/DDBJ databases">
        <title>Nepenthes gracilis genome sequencing.</title>
        <authorList>
            <person name="Fukushima K."/>
        </authorList>
    </citation>
    <scope>NUCLEOTIDE SEQUENCE</scope>
    <source>
        <strain evidence="13">SING2019-196</strain>
    </source>
</reference>
<evidence type="ECO:0000256" key="4">
    <source>
        <dbReference type="ARBA" id="ARBA00022516"/>
    </source>
</evidence>
<evidence type="ECO:0000313" key="14">
    <source>
        <dbReference type="Proteomes" id="UP001279734"/>
    </source>
</evidence>
<evidence type="ECO:0000256" key="9">
    <source>
        <dbReference type="ARBA" id="ARBA00023136"/>
    </source>
</evidence>
<evidence type="ECO:0000256" key="12">
    <source>
        <dbReference type="ARBA" id="ARBA00023315"/>
    </source>
</evidence>